<comment type="similarity">
    <text evidence="1">Belongs to the 'phage' integrase family.</text>
</comment>
<evidence type="ECO:0000256" key="3">
    <source>
        <dbReference type="ARBA" id="ARBA00023172"/>
    </source>
</evidence>
<dbReference type="PANTHER" id="PTHR30349">
    <property type="entry name" value="PHAGE INTEGRASE-RELATED"/>
    <property type="match status" value="1"/>
</dbReference>
<dbReference type="PROSITE" id="PS51898">
    <property type="entry name" value="TYR_RECOMBINASE"/>
    <property type="match status" value="1"/>
</dbReference>
<dbReference type="GO" id="GO:0003677">
    <property type="term" value="F:DNA binding"/>
    <property type="evidence" value="ECO:0007669"/>
    <property type="project" value="UniProtKB-KW"/>
</dbReference>
<dbReference type="SUPFAM" id="SSF56349">
    <property type="entry name" value="DNA breaking-rejoining enzymes"/>
    <property type="match status" value="1"/>
</dbReference>
<sequence>MERLGVGDRGEDHDLVLTIRHGSPIERTEGWRVWKTILKQAEVRDGRVHNARHTAAALLIEQGVNIRVVQEVLGHTRVTTTERYTHVAGAQMQHASERMASALWGDG</sequence>
<evidence type="ECO:0000259" key="4">
    <source>
        <dbReference type="PROSITE" id="PS51898"/>
    </source>
</evidence>
<dbReference type="PANTHER" id="PTHR30349:SF41">
    <property type="entry name" value="INTEGRASE_RECOMBINASE PROTEIN MJ0367-RELATED"/>
    <property type="match status" value="1"/>
</dbReference>
<dbReference type="Gene3D" id="1.10.443.10">
    <property type="entry name" value="Intergrase catalytic core"/>
    <property type="match status" value="1"/>
</dbReference>
<organism evidence="5 6">
    <name type="scientific">Planomonospora venezuelensis</name>
    <dbReference type="NCBI Taxonomy" id="1999"/>
    <lineage>
        <taxon>Bacteria</taxon>
        <taxon>Bacillati</taxon>
        <taxon>Actinomycetota</taxon>
        <taxon>Actinomycetes</taxon>
        <taxon>Streptosporangiales</taxon>
        <taxon>Streptosporangiaceae</taxon>
        <taxon>Planomonospora</taxon>
    </lineage>
</organism>
<comment type="caution">
    <text evidence="5">The sequence shown here is derived from an EMBL/GenBank/DDBJ whole genome shotgun (WGS) entry which is preliminary data.</text>
</comment>
<dbReference type="InterPro" id="IPR050090">
    <property type="entry name" value="Tyrosine_recombinase_XerCD"/>
</dbReference>
<proteinExistence type="inferred from homology"/>
<evidence type="ECO:0000313" key="5">
    <source>
        <dbReference type="EMBL" id="MBB5960928.1"/>
    </source>
</evidence>
<evidence type="ECO:0000256" key="1">
    <source>
        <dbReference type="ARBA" id="ARBA00008857"/>
    </source>
</evidence>
<keyword evidence="6" id="KW-1185">Reference proteome</keyword>
<dbReference type="Pfam" id="PF00589">
    <property type="entry name" value="Phage_integrase"/>
    <property type="match status" value="1"/>
</dbReference>
<dbReference type="GO" id="GO:0015074">
    <property type="term" value="P:DNA integration"/>
    <property type="evidence" value="ECO:0007669"/>
    <property type="project" value="InterPro"/>
</dbReference>
<gene>
    <name evidence="5" type="ORF">FHS22_000166</name>
</gene>
<dbReference type="RefSeq" id="WP_338047543.1">
    <property type="nucleotide sequence ID" value="NZ_BAAAWZ010000001.1"/>
</dbReference>
<evidence type="ECO:0000256" key="2">
    <source>
        <dbReference type="ARBA" id="ARBA00023125"/>
    </source>
</evidence>
<feature type="domain" description="Tyr recombinase" evidence="4">
    <location>
        <begin position="1"/>
        <end position="97"/>
    </location>
</feature>
<keyword evidence="3" id="KW-0233">DNA recombination</keyword>
<accession>A0A841CXT0</accession>
<dbReference type="EMBL" id="JACHJJ010000001">
    <property type="protein sequence ID" value="MBB5960928.1"/>
    <property type="molecule type" value="Genomic_DNA"/>
</dbReference>
<dbReference type="InterPro" id="IPR002104">
    <property type="entry name" value="Integrase_catalytic"/>
</dbReference>
<keyword evidence="2" id="KW-0238">DNA-binding</keyword>
<dbReference type="InterPro" id="IPR013762">
    <property type="entry name" value="Integrase-like_cat_sf"/>
</dbReference>
<dbReference type="GO" id="GO:0006310">
    <property type="term" value="P:DNA recombination"/>
    <property type="evidence" value="ECO:0007669"/>
    <property type="project" value="UniProtKB-KW"/>
</dbReference>
<dbReference type="AlphaFoldDB" id="A0A841CXT0"/>
<dbReference type="InterPro" id="IPR011010">
    <property type="entry name" value="DNA_brk_join_enz"/>
</dbReference>
<dbReference type="Proteomes" id="UP000562352">
    <property type="component" value="Unassembled WGS sequence"/>
</dbReference>
<reference evidence="5 6" key="1">
    <citation type="submission" date="2020-08" db="EMBL/GenBank/DDBJ databases">
        <title>Genomic Encyclopedia of Type Strains, Phase III (KMG-III): the genomes of soil and plant-associated and newly described type strains.</title>
        <authorList>
            <person name="Whitman W."/>
        </authorList>
    </citation>
    <scope>NUCLEOTIDE SEQUENCE [LARGE SCALE GENOMIC DNA]</scope>
    <source>
        <strain evidence="5 6">CECT 3303</strain>
    </source>
</reference>
<protein>
    <submittedName>
        <fullName evidence="5">Site-specific recombinase XerD</fullName>
    </submittedName>
</protein>
<evidence type="ECO:0000313" key="6">
    <source>
        <dbReference type="Proteomes" id="UP000562352"/>
    </source>
</evidence>
<name>A0A841CXT0_PLAVE</name>